<dbReference type="EMBL" id="CM056742">
    <property type="protein sequence ID" value="KAJ8680282.1"/>
    <property type="molecule type" value="Genomic_DNA"/>
</dbReference>
<proteinExistence type="predicted"/>
<dbReference type="Proteomes" id="UP001239111">
    <property type="component" value="Chromosome 2"/>
</dbReference>
<comment type="caution">
    <text evidence="1">The sequence shown here is derived from an EMBL/GenBank/DDBJ whole genome shotgun (WGS) entry which is preliminary data.</text>
</comment>
<protein>
    <submittedName>
        <fullName evidence="1">Uncharacterized protein</fullName>
    </submittedName>
</protein>
<organism evidence="1 2">
    <name type="scientific">Eretmocerus hayati</name>
    <dbReference type="NCBI Taxonomy" id="131215"/>
    <lineage>
        <taxon>Eukaryota</taxon>
        <taxon>Metazoa</taxon>
        <taxon>Ecdysozoa</taxon>
        <taxon>Arthropoda</taxon>
        <taxon>Hexapoda</taxon>
        <taxon>Insecta</taxon>
        <taxon>Pterygota</taxon>
        <taxon>Neoptera</taxon>
        <taxon>Endopterygota</taxon>
        <taxon>Hymenoptera</taxon>
        <taxon>Apocrita</taxon>
        <taxon>Proctotrupomorpha</taxon>
        <taxon>Chalcidoidea</taxon>
        <taxon>Aphelinidae</taxon>
        <taxon>Aphelininae</taxon>
        <taxon>Eretmocerus</taxon>
    </lineage>
</organism>
<evidence type="ECO:0000313" key="1">
    <source>
        <dbReference type="EMBL" id="KAJ8680282.1"/>
    </source>
</evidence>
<sequence>MLLRVSRLVLVSLVLIFYFCGSCWAQRGSAAQMGASSCHACRMHEEIRALSLEAIKEQILNKLGLKQAPNMTGRALPRIPPINKLMDMYGMQADQPQLEPDGNTEDPLPDRVIRRVSLCCEIIFYDYNESLVQE</sequence>
<name>A0ACC2PA09_9HYME</name>
<keyword evidence="2" id="KW-1185">Reference proteome</keyword>
<evidence type="ECO:0000313" key="2">
    <source>
        <dbReference type="Proteomes" id="UP001239111"/>
    </source>
</evidence>
<accession>A0ACC2PA09</accession>
<gene>
    <name evidence="1" type="ORF">QAD02_016069</name>
</gene>
<reference evidence="1" key="1">
    <citation type="submission" date="2023-04" db="EMBL/GenBank/DDBJ databases">
        <title>A chromosome-level genome assembly of the parasitoid wasp Eretmocerus hayati.</title>
        <authorList>
            <person name="Zhong Y."/>
            <person name="Liu S."/>
            <person name="Liu Y."/>
        </authorList>
    </citation>
    <scope>NUCLEOTIDE SEQUENCE</scope>
    <source>
        <strain evidence="1">ZJU_SS_LIU_2023</strain>
    </source>
</reference>